<organism evidence="2 3">
    <name type="scientific">Candidatus Bacteroides merdigallinarum</name>
    <dbReference type="NCBI Taxonomy" id="2838473"/>
    <lineage>
        <taxon>Bacteria</taxon>
        <taxon>Pseudomonadati</taxon>
        <taxon>Bacteroidota</taxon>
        <taxon>Bacteroidia</taxon>
        <taxon>Bacteroidales</taxon>
        <taxon>Bacteroidaceae</taxon>
        <taxon>Bacteroides</taxon>
    </lineage>
</organism>
<evidence type="ECO:0000259" key="1">
    <source>
        <dbReference type="PROSITE" id="PS51186"/>
    </source>
</evidence>
<dbReference type="AlphaFoldDB" id="A0A9D2J1M7"/>
<proteinExistence type="predicted"/>
<reference evidence="2" key="2">
    <citation type="submission" date="2021-04" db="EMBL/GenBank/DDBJ databases">
        <authorList>
            <person name="Gilroy R."/>
        </authorList>
    </citation>
    <scope>NUCLEOTIDE SEQUENCE</scope>
    <source>
        <strain evidence="2">ChiHjej9B8-1298</strain>
    </source>
</reference>
<protein>
    <submittedName>
        <fullName evidence="2">GNAT family N-acetyltransferase</fullName>
    </submittedName>
</protein>
<dbReference type="GO" id="GO:0016747">
    <property type="term" value="F:acyltransferase activity, transferring groups other than amino-acyl groups"/>
    <property type="evidence" value="ECO:0007669"/>
    <property type="project" value="InterPro"/>
</dbReference>
<evidence type="ECO:0000313" key="3">
    <source>
        <dbReference type="Proteomes" id="UP000824028"/>
    </source>
</evidence>
<sequence>MKIEYKETKDFTEKEVEQLFLSVNWLSGRYPDRLIKALKGSSLVITAWDGSKLVGLLRGIDDGEMVAFLHYLLVHPDYQGMGIATHLLDMAKEKYKSYFYLNVMPDEKENIPFYERHGFNLLADGAAMQIRHL</sequence>
<dbReference type="Gene3D" id="3.40.630.30">
    <property type="match status" value="1"/>
</dbReference>
<gene>
    <name evidence="2" type="ORF">H9814_07190</name>
</gene>
<evidence type="ECO:0000313" key="2">
    <source>
        <dbReference type="EMBL" id="HIZ33306.1"/>
    </source>
</evidence>
<dbReference type="EMBL" id="DXBX01000055">
    <property type="protein sequence ID" value="HIZ33306.1"/>
    <property type="molecule type" value="Genomic_DNA"/>
</dbReference>
<dbReference type="SUPFAM" id="SSF55729">
    <property type="entry name" value="Acyl-CoA N-acyltransferases (Nat)"/>
    <property type="match status" value="1"/>
</dbReference>
<reference evidence="2" key="1">
    <citation type="journal article" date="2021" name="PeerJ">
        <title>Extensive microbial diversity within the chicken gut microbiome revealed by metagenomics and culture.</title>
        <authorList>
            <person name="Gilroy R."/>
            <person name="Ravi A."/>
            <person name="Getino M."/>
            <person name="Pursley I."/>
            <person name="Horton D.L."/>
            <person name="Alikhan N.F."/>
            <person name="Baker D."/>
            <person name="Gharbi K."/>
            <person name="Hall N."/>
            <person name="Watson M."/>
            <person name="Adriaenssens E.M."/>
            <person name="Foster-Nyarko E."/>
            <person name="Jarju S."/>
            <person name="Secka A."/>
            <person name="Antonio M."/>
            <person name="Oren A."/>
            <person name="Chaudhuri R.R."/>
            <person name="La Ragione R."/>
            <person name="Hildebrand F."/>
            <person name="Pallen M.J."/>
        </authorList>
    </citation>
    <scope>NUCLEOTIDE SEQUENCE</scope>
    <source>
        <strain evidence="2">ChiHjej9B8-1298</strain>
    </source>
</reference>
<feature type="domain" description="N-acetyltransferase" evidence="1">
    <location>
        <begin position="6"/>
        <end position="133"/>
    </location>
</feature>
<dbReference type="Proteomes" id="UP000824028">
    <property type="component" value="Unassembled WGS sequence"/>
</dbReference>
<dbReference type="Pfam" id="PF00583">
    <property type="entry name" value="Acetyltransf_1"/>
    <property type="match status" value="1"/>
</dbReference>
<dbReference type="PROSITE" id="PS51186">
    <property type="entry name" value="GNAT"/>
    <property type="match status" value="1"/>
</dbReference>
<comment type="caution">
    <text evidence="2">The sequence shown here is derived from an EMBL/GenBank/DDBJ whole genome shotgun (WGS) entry which is preliminary data.</text>
</comment>
<dbReference type="InterPro" id="IPR000182">
    <property type="entry name" value="GNAT_dom"/>
</dbReference>
<accession>A0A9D2J1M7</accession>
<dbReference type="InterPro" id="IPR016181">
    <property type="entry name" value="Acyl_CoA_acyltransferase"/>
</dbReference>
<name>A0A9D2J1M7_9BACE</name>
<dbReference type="CDD" id="cd04301">
    <property type="entry name" value="NAT_SF"/>
    <property type="match status" value="1"/>
</dbReference>